<reference evidence="3" key="2">
    <citation type="submission" date="2021-12" db="EMBL/GenBank/DDBJ databases">
        <title>Resequencing data analysis of finger millet.</title>
        <authorList>
            <person name="Hatakeyama M."/>
            <person name="Aluri S."/>
            <person name="Balachadran M.T."/>
            <person name="Sivarajan S.R."/>
            <person name="Poveda L."/>
            <person name="Shimizu-Inatsugi R."/>
            <person name="Schlapbach R."/>
            <person name="Sreeman S.M."/>
            <person name="Shimizu K.K."/>
        </authorList>
    </citation>
    <scope>NUCLEOTIDE SEQUENCE</scope>
</reference>
<feature type="domain" description="Retroviral polymerase SH3-like" evidence="2">
    <location>
        <begin position="154"/>
        <end position="212"/>
    </location>
</feature>
<organism evidence="3 4">
    <name type="scientific">Eleusine coracana subsp. coracana</name>
    <dbReference type="NCBI Taxonomy" id="191504"/>
    <lineage>
        <taxon>Eukaryota</taxon>
        <taxon>Viridiplantae</taxon>
        <taxon>Streptophyta</taxon>
        <taxon>Embryophyta</taxon>
        <taxon>Tracheophyta</taxon>
        <taxon>Spermatophyta</taxon>
        <taxon>Magnoliopsida</taxon>
        <taxon>Liliopsida</taxon>
        <taxon>Poales</taxon>
        <taxon>Poaceae</taxon>
        <taxon>PACMAD clade</taxon>
        <taxon>Chloridoideae</taxon>
        <taxon>Cynodonteae</taxon>
        <taxon>Eleusininae</taxon>
        <taxon>Eleusine</taxon>
    </lineage>
</organism>
<evidence type="ECO:0000313" key="4">
    <source>
        <dbReference type="Proteomes" id="UP001054889"/>
    </source>
</evidence>
<dbReference type="Pfam" id="PF25597">
    <property type="entry name" value="SH3_retrovirus"/>
    <property type="match status" value="1"/>
</dbReference>
<dbReference type="InterPro" id="IPR057670">
    <property type="entry name" value="SH3_retrovirus"/>
</dbReference>
<evidence type="ECO:0000256" key="1">
    <source>
        <dbReference type="SAM" id="MobiDB-lite"/>
    </source>
</evidence>
<evidence type="ECO:0000313" key="3">
    <source>
        <dbReference type="EMBL" id="GJN25654.1"/>
    </source>
</evidence>
<dbReference type="AlphaFoldDB" id="A0AAV5ET14"/>
<sequence length="291" mass="33113">MHRALVDMDKTRMSWPVHVEPPKELAVGPHPQLMEENTSRMISLGTNYQAWKGKTEDLFYVKEYWKPVFPTEKPDDKSDDEWKVLHRQACGFIQQWVDDNVLNHISDETHAHTLSLEDMVVVIDAENEVHLGCSYSTVERVTVASDGAAAVFGCKAYIYIPQDERSKLDSKTWQCIFFDYGLDEFGYKLFDPIARKVVRSHDVIFDEDQTIEDIMKAKVNDNAQQQDPIVDLDPVHAAPVPQQVEGEAEGEVAGEAHDDMQGTGDENAPNSMSLMLKFMIRISSHLHKKSH</sequence>
<keyword evidence="4" id="KW-1185">Reference proteome</keyword>
<dbReference type="Proteomes" id="UP001054889">
    <property type="component" value="Unassembled WGS sequence"/>
</dbReference>
<accession>A0AAV5ET14</accession>
<proteinExistence type="predicted"/>
<feature type="region of interest" description="Disordered" evidence="1">
    <location>
        <begin position="243"/>
        <end position="264"/>
    </location>
</feature>
<reference evidence="3" key="1">
    <citation type="journal article" date="2018" name="DNA Res.">
        <title>Multiple hybrid de novo genome assembly of finger millet, an orphan allotetraploid crop.</title>
        <authorList>
            <person name="Hatakeyama M."/>
            <person name="Aluri S."/>
            <person name="Balachadran M.T."/>
            <person name="Sivarajan S.R."/>
            <person name="Patrignani A."/>
            <person name="Gruter S."/>
            <person name="Poveda L."/>
            <person name="Shimizu-Inatsugi R."/>
            <person name="Baeten J."/>
            <person name="Francoijs K.J."/>
            <person name="Nataraja K.N."/>
            <person name="Reddy Y.A.N."/>
            <person name="Phadnis S."/>
            <person name="Ravikumar R.L."/>
            <person name="Schlapbach R."/>
            <person name="Sreeman S.M."/>
            <person name="Shimizu K.K."/>
        </authorList>
    </citation>
    <scope>NUCLEOTIDE SEQUENCE</scope>
</reference>
<dbReference type="EMBL" id="BQKI01000078">
    <property type="protein sequence ID" value="GJN25654.1"/>
    <property type="molecule type" value="Genomic_DNA"/>
</dbReference>
<protein>
    <recommendedName>
        <fullName evidence="2">Retroviral polymerase SH3-like domain-containing protein</fullName>
    </recommendedName>
</protein>
<gene>
    <name evidence="3" type="primary">gb13509</name>
    <name evidence="3" type="ORF">PR202_gb13509</name>
</gene>
<comment type="caution">
    <text evidence="3">The sequence shown here is derived from an EMBL/GenBank/DDBJ whole genome shotgun (WGS) entry which is preliminary data.</text>
</comment>
<name>A0AAV5ET14_ELECO</name>
<evidence type="ECO:0000259" key="2">
    <source>
        <dbReference type="Pfam" id="PF25597"/>
    </source>
</evidence>